<dbReference type="Gene3D" id="3.40.50.300">
    <property type="entry name" value="P-loop containing nucleotide triphosphate hydrolases"/>
    <property type="match status" value="1"/>
</dbReference>
<evidence type="ECO:0000259" key="1">
    <source>
        <dbReference type="SMART" id="SM00382"/>
    </source>
</evidence>
<dbReference type="InterPro" id="IPR006083">
    <property type="entry name" value="PRK/URK"/>
</dbReference>
<feature type="domain" description="AAA+ ATPase" evidence="1">
    <location>
        <begin position="288"/>
        <end position="450"/>
    </location>
</feature>
<keyword evidence="2" id="KW-0418">Kinase</keyword>
<gene>
    <name evidence="2" type="ORF">SAMN04487977_101209</name>
</gene>
<dbReference type="SMART" id="SM00382">
    <property type="entry name" value="AAA"/>
    <property type="match status" value="1"/>
</dbReference>
<dbReference type="Proteomes" id="UP000182360">
    <property type="component" value="Unassembled WGS sequence"/>
</dbReference>
<dbReference type="AlphaFoldDB" id="A0A1H9A539"/>
<keyword evidence="3" id="KW-1185">Reference proteome</keyword>
<dbReference type="SUPFAM" id="SSF52540">
    <property type="entry name" value="P-loop containing nucleoside triphosphate hydrolases"/>
    <property type="match status" value="1"/>
</dbReference>
<dbReference type="OrthoDB" id="9764644at2"/>
<dbReference type="InterPro" id="IPR003593">
    <property type="entry name" value="AAA+_ATPase"/>
</dbReference>
<dbReference type="STRING" id="163.SAMN04487775_1048"/>
<proteinExistence type="predicted"/>
<name>A0A1H9A539_9SPIR</name>
<dbReference type="Gene3D" id="3.30.980.10">
    <property type="entry name" value="Threonyl-trna Synthetase, Chain A, domain 2"/>
    <property type="match status" value="1"/>
</dbReference>
<dbReference type="InterPro" id="IPR027417">
    <property type="entry name" value="P-loop_NTPase"/>
</dbReference>
<dbReference type="SUPFAM" id="SSF55186">
    <property type="entry name" value="ThrRS/AlaRS common domain"/>
    <property type="match status" value="1"/>
</dbReference>
<dbReference type="CDD" id="cd02028">
    <property type="entry name" value="UMPK_like"/>
    <property type="match status" value="1"/>
</dbReference>
<dbReference type="RefSeq" id="WP_074640077.1">
    <property type="nucleotide sequence ID" value="NZ_FOFU01000001.1"/>
</dbReference>
<dbReference type="GO" id="GO:0005524">
    <property type="term" value="F:ATP binding"/>
    <property type="evidence" value="ECO:0007669"/>
    <property type="project" value="InterPro"/>
</dbReference>
<sequence>MNDISITFIKDGNEITKKLVPYGTPVSVLTGNFGIPDREIYAVRISNEICPLDMPLTYDAILEAIPAKSKDGAAVYRRSLCLMLAAAAHNLFPKARLLVGHSLGYGYYYTLEGAKKITEKEIKQLTDEMKSLVEKDIPITTESIPYAKAAELFEKLNLVETRKQIKYNCPPTIKINTIGDFSDLYFGPLVLSTGVLKTFELMKYGEGFLLRFPKSSDPDKLTEFKDQPKLFEIYSKYKEWGKRMNVTSAASLNELIGSRKINDFIEITEIYQQKNISKIASQIVDRKTVRVVLIAGPSSSGKTTSAKKLALELQAMGYQPKVISLDCYYVGHDKTPLDADGKPDYECLEALNIELLNNQLVDLFNGKEIIVPTYDFHTGTAYFEDKNKMTLKDNEILIMEGIHGLNDKLTPKVAPELKFKIYLSALTQLNLDDHNRISTSDNRLIRRIVRDNNFRGKPAAGTIEMWPSVRRGEELHIFPFQNNADAVLNTALDYELSVLRVYAAPLLRQVTPMQKEYAEARRLLQFLENFATISPSAVPPRSIIREFIGGSAFKY</sequence>
<dbReference type="EMBL" id="FOFU01000001">
    <property type="protein sequence ID" value="SEP71842.1"/>
    <property type="molecule type" value="Genomic_DNA"/>
</dbReference>
<accession>A0A1H9A539</accession>
<dbReference type="PANTHER" id="PTHR10285">
    <property type="entry name" value="URIDINE KINASE"/>
    <property type="match status" value="1"/>
</dbReference>
<dbReference type="eggNOG" id="COG0572">
    <property type="taxonomic scope" value="Bacteria"/>
</dbReference>
<protein>
    <submittedName>
        <fullName evidence="2">Uridine kinase</fullName>
    </submittedName>
</protein>
<evidence type="ECO:0000313" key="2">
    <source>
        <dbReference type="EMBL" id="SEP71842.1"/>
    </source>
</evidence>
<reference evidence="2 3" key="1">
    <citation type="submission" date="2016-10" db="EMBL/GenBank/DDBJ databases">
        <authorList>
            <person name="de Groot N.N."/>
        </authorList>
    </citation>
    <scope>NUCLEOTIDE SEQUENCE [LARGE SCALE GENOMIC DNA]</scope>
    <source>
        <strain evidence="2 3">B25</strain>
    </source>
</reference>
<keyword evidence="2" id="KW-0808">Transferase</keyword>
<organism evidence="2 3">
    <name type="scientific">Treponema bryantii</name>
    <dbReference type="NCBI Taxonomy" id="163"/>
    <lineage>
        <taxon>Bacteria</taxon>
        <taxon>Pseudomonadati</taxon>
        <taxon>Spirochaetota</taxon>
        <taxon>Spirochaetia</taxon>
        <taxon>Spirochaetales</taxon>
        <taxon>Treponemataceae</taxon>
        <taxon>Treponema</taxon>
    </lineage>
</organism>
<dbReference type="Pfam" id="PF00485">
    <property type="entry name" value="PRK"/>
    <property type="match status" value="1"/>
</dbReference>
<dbReference type="InterPro" id="IPR018163">
    <property type="entry name" value="Thr/Ala-tRNA-synth_IIc_edit"/>
</dbReference>
<dbReference type="GO" id="GO:0016301">
    <property type="term" value="F:kinase activity"/>
    <property type="evidence" value="ECO:0007669"/>
    <property type="project" value="UniProtKB-KW"/>
</dbReference>
<evidence type="ECO:0000313" key="3">
    <source>
        <dbReference type="Proteomes" id="UP000182360"/>
    </source>
</evidence>